<dbReference type="EMBL" id="LT594634">
    <property type="protein sequence ID" value="SCP02583.1"/>
    <property type="molecule type" value="Genomic_DNA"/>
</dbReference>
<accession>A0A1A8WBE9</accession>
<reference evidence="3 5" key="3">
    <citation type="submission" date="2016-06" db="EMBL/GenBank/DDBJ databases">
        <authorList>
            <consortium name="Pathogen Informatics"/>
        </authorList>
    </citation>
    <scope>NUCLEOTIDE SEQUENCE [LARGE SCALE GENOMIC DNA]</scope>
</reference>
<keyword evidence="1" id="KW-0175">Coiled coil</keyword>
<dbReference type="AlphaFoldDB" id="A0A1A8WBE9"/>
<evidence type="ECO:0000313" key="3">
    <source>
        <dbReference type="EMBL" id="SCP02583.1"/>
    </source>
</evidence>
<dbReference type="KEGG" id="pmal:PMUG01_13023000"/>
<name>A0A1A8WBE9_PLAMA</name>
<dbReference type="GeneID" id="39870941"/>
<feature type="coiled-coil region" evidence="1">
    <location>
        <begin position="22"/>
        <end position="56"/>
    </location>
</feature>
<dbReference type="OMA" id="CTEMEYM"/>
<proteinExistence type="predicted"/>
<evidence type="ECO:0000313" key="4">
    <source>
        <dbReference type="Proteomes" id="UP000078597"/>
    </source>
</evidence>
<evidence type="ECO:0000313" key="5">
    <source>
        <dbReference type="Proteomes" id="UP000219813"/>
    </source>
</evidence>
<reference evidence="4" key="1">
    <citation type="submission" date="2016-05" db="EMBL/GenBank/DDBJ databases">
        <authorList>
            <person name="Naeem Raeece"/>
        </authorList>
    </citation>
    <scope>NUCLEOTIDE SEQUENCE [LARGE SCALE GENOMIC DNA]</scope>
</reference>
<protein>
    <submittedName>
        <fullName evidence="2">Uncharacterized protein</fullName>
    </submittedName>
</protein>
<dbReference type="OrthoDB" id="371124at2759"/>
<sequence length="206" mass="24772">MQSQTRRVNATLRKCTEMDAMNRLYSIQLIEQRERIENLRRKLNSYNKNIEQQESIFNHLIKYTDGFLNNIIAFLENLTYAKKFNLLTSCSRCYLVDDKDEINLVNNFNKASTCICKKIKSRKSVNNKCKNTIVYNKTSFYVEENTNRKKNKKNKNKYKKDLKKKYLQQNENIYNLHNPYDTVEVKELYNIYRKQSLSSCDNYYIN</sequence>
<organism evidence="2 4">
    <name type="scientific">Plasmodium malariae</name>
    <dbReference type="NCBI Taxonomy" id="5858"/>
    <lineage>
        <taxon>Eukaryota</taxon>
        <taxon>Sar</taxon>
        <taxon>Alveolata</taxon>
        <taxon>Apicomplexa</taxon>
        <taxon>Aconoidasida</taxon>
        <taxon>Haemosporida</taxon>
        <taxon>Plasmodiidae</taxon>
        <taxon>Plasmodium</taxon>
        <taxon>Plasmodium (Plasmodium)</taxon>
    </lineage>
</organism>
<keyword evidence="5" id="KW-1185">Reference proteome</keyword>
<evidence type="ECO:0000313" key="2">
    <source>
        <dbReference type="EMBL" id="SBS89325.1"/>
    </source>
</evidence>
<dbReference type="VEuPathDB" id="PlasmoDB:PmUG01_13023000"/>
<dbReference type="RefSeq" id="XP_028863616.1">
    <property type="nucleotide sequence ID" value="XM_029007203.1"/>
</dbReference>
<gene>
    <name evidence="3" type="primary">PmUG01_13023000</name>
    <name evidence="2" type="ORF">PMALA_025650</name>
    <name evidence="3" type="ORF">PMUG01_13023000</name>
</gene>
<dbReference type="Proteomes" id="UP000219813">
    <property type="component" value="Chromosome 13"/>
</dbReference>
<evidence type="ECO:0000256" key="1">
    <source>
        <dbReference type="SAM" id="Coils"/>
    </source>
</evidence>
<dbReference type="EMBL" id="FLQW01001377">
    <property type="protein sequence ID" value="SBS89325.1"/>
    <property type="molecule type" value="Genomic_DNA"/>
</dbReference>
<dbReference type="Proteomes" id="UP000078597">
    <property type="component" value="Unassembled WGS sequence"/>
</dbReference>
<reference evidence="2" key="2">
    <citation type="submission" date="2016-05" db="EMBL/GenBank/DDBJ databases">
        <authorList>
            <person name="Lavstsen T."/>
            <person name="Jespersen J.S."/>
        </authorList>
    </citation>
    <scope>NUCLEOTIDE SEQUENCE [LARGE SCALE GENOMIC DNA]</scope>
</reference>